<sequence>MAALRAGRNDTVSVVQRNRAADGVDAAPQYPIESVDNALKLLLLLGEKNELRLTDASKHLGVATSTAHRILAMLQWRGFVRQDPRTKTYGPGPSLTTIAFSVLRKMDIPQIVQPILEELSHQAGETVHLGTLDGNSTRFLAVSEPTTAVRVASRLGKEMPAHCTSTGKVLLAQLPREQLDRLYPDEQLSQVTPQSIRTKTELLAQLDLVAKQGYATNREESEEGVASVAVAVPSASGLRLAINASAPVFRLPPRKVKTLVALLDEAAVRLADLTS</sequence>
<evidence type="ECO:0000256" key="1">
    <source>
        <dbReference type="ARBA" id="ARBA00022798"/>
    </source>
</evidence>
<dbReference type="EMBL" id="LOMZ01000001">
    <property type="protein sequence ID" value="PLC13517.1"/>
    <property type="molecule type" value="Genomic_DNA"/>
</dbReference>
<reference evidence="9 10" key="1">
    <citation type="submission" date="2015-12" db="EMBL/GenBank/DDBJ databases">
        <authorList>
            <person name="Shamseldin A."/>
            <person name="Moawad H."/>
            <person name="Abd El-Rahim W.M."/>
            <person name="Sadowsky M.J."/>
        </authorList>
    </citation>
    <scope>NUCLEOTIDE SEQUENCE [LARGE SCALE GENOMIC DNA]</scope>
    <source>
        <strain evidence="9 10">S43</strain>
    </source>
</reference>
<proteinExistence type="predicted"/>
<dbReference type="PROSITE" id="PS51078">
    <property type="entry name" value="ICLR_ED"/>
    <property type="match status" value="1"/>
</dbReference>
<dbReference type="Proteomes" id="UP000234632">
    <property type="component" value="Unassembled WGS sequence"/>
</dbReference>
<name>A0A2N4T5L3_9MICC</name>
<dbReference type="PANTHER" id="PTHR30136:SF24">
    <property type="entry name" value="HTH-TYPE TRANSCRIPTIONAL REPRESSOR ALLR"/>
    <property type="match status" value="1"/>
</dbReference>
<dbReference type="Gene3D" id="1.10.10.10">
    <property type="entry name" value="Winged helix-like DNA-binding domain superfamily/Winged helix DNA-binding domain"/>
    <property type="match status" value="1"/>
</dbReference>
<evidence type="ECO:0000256" key="4">
    <source>
        <dbReference type="ARBA" id="ARBA00023163"/>
    </source>
</evidence>
<keyword evidence="1" id="KW-0319">Glycerol metabolism</keyword>
<keyword evidence="3" id="KW-0238">DNA-binding</keyword>
<dbReference type="InterPro" id="IPR014757">
    <property type="entry name" value="Tscrpt_reg_IclR_C"/>
</dbReference>
<dbReference type="SUPFAM" id="SSF46785">
    <property type="entry name" value="Winged helix' DNA-binding domain"/>
    <property type="match status" value="1"/>
</dbReference>
<dbReference type="InterPro" id="IPR050707">
    <property type="entry name" value="HTH_MetabolicPath_Reg"/>
</dbReference>
<dbReference type="GO" id="GO:0006071">
    <property type="term" value="P:glycerol metabolic process"/>
    <property type="evidence" value="ECO:0007669"/>
    <property type="project" value="UniProtKB-KW"/>
</dbReference>
<dbReference type="InterPro" id="IPR029016">
    <property type="entry name" value="GAF-like_dom_sf"/>
</dbReference>
<organism evidence="9 10">
    <name type="scientific">Kocuria flava</name>
    <dbReference type="NCBI Taxonomy" id="446860"/>
    <lineage>
        <taxon>Bacteria</taxon>
        <taxon>Bacillati</taxon>
        <taxon>Actinomycetota</taxon>
        <taxon>Actinomycetes</taxon>
        <taxon>Micrococcales</taxon>
        <taxon>Micrococcaceae</taxon>
        <taxon>Kocuria</taxon>
    </lineage>
</organism>
<evidence type="ECO:0000259" key="7">
    <source>
        <dbReference type="PROSITE" id="PS51077"/>
    </source>
</evidence>
<evidence type="ECO:0000256" key="3">
    <source>
        <dbReference type="ARBA" id="ARBA00023125"/>
    </source>
</evidence>
<feature type="domain" description="HTH iclR-type" evidence="7">
    <location>
        <begin position="32"/>
        <end position="93"/>
    </location>
</feature>
<dbReference type="GO" id="GO:0045892">
    <property type="term" value="P:negative regulation of DNA-templated transcription"/>
    <property type="evidence" value="ECO:0007669"/>
    <property type="project" value="TreeGrafter"/>
</dbReference>
<dbReference type="SMART" id="SM00346">
    <property type="entry name" value="HTH_ICLR"/>
    <property type="match status" value="1"/>
</dbReference>
<dbReference type="PANTHER" id="PTHR30136">
    <property type="entry name" value="HELIX-TURN-HELIX TRANSCRIPTIONAL REGULATOR, ICLR FAMILY"/>
    <property type="match status" value="1"/>
</dbReference>
<dbReference type="InterPro" id="IPR036390">
    <property type="entry name" value="WH_DNA-bd_sf"/>
</dbReference>
<protein>
    <recommendedName>
        <fullName evidence="6">Glycerol operon regulatory protein</fullName>
    </recommendedName>
</protein>
<comment type="function">
    <text evidence="5">May be an activator protein for the gylABX operon.</text>
</comment>
<accession>A0A2N4T5L3</accession>
<dbReference type="InterPro" id="IPR005471">
    <property type="entry name" value="Tscrpt_reg_IclR_N"/>
</dbReference>
<keyword evidence="4" id="KW-0804">Transcription</keyword>
<comment type="caution">
    <text evidence="9">The sequence shown here is derived from an EMBL/GenBank/DDBJ whole genome shotgun (WGS) entry which is preliminary data.</text>
</comment>
<evidence type="ECO:0000256" key="5">
    <source>
        <dbReference type="ARBA" id="ARBA00058938"/>
    </source>
</evidence>
<dbReference type="FunFam" id="1.10.10.10:FF:000056">
    <property type="entry name" value="IclR family transcriptional regulator"/>
    <property type="match status" value="1"/>
</dbReference>
<dbReference type="AlphaFoldDB" id="A0A2N4T5L3"/>
<gene>
    <name evidence="9" type="ORF">AUQ48_03760</name>
</gene>
<evidence type="ECO:0000259" key="8">
    <source>
        <dbReference type="PROSITE" id="PS51078"/>
    </source>
</evidence>
<dbReference type="GO" id="GO:0003700">
    <property type="term" value="F:DNA-binding transcription factor activity"/>
    <property type="evidence" value="ECO:0007669"/>
    <property type="project" value="TreeGrafter"/>
</dbReference>
<evidence type="ECO:0000313" key="9">
    <source>
        <dbReference type="EMBL" id="PLC13517.1"/>
    </source>
</evidence>
<keyword evidence="2" id="KW-0805">Transcription regulation</keyword>
<dbReference type="Gene3D" id="3.30.450.40">
    <property type="match status" value="1"/>
</dbReference>
<feature type="domain" description="IclR-ED" evidence="8">
    <location>
        <begin position="94"/>
        <end position="275"/>
    </location>
</feature>
<dbReference type="SUPFAM" id="SSF55781">
    <property type="entry name" value="GAF domain-like"/>
    <property type="match status" value="1"/>
</dbReference>
<dbReference type="PROSITE" id="PS51077">
    <property type="entry name" value="HTH_ICLR"/>
    <property type="match status" value="1"/>
</dbReference>
<dbReference type="Pfam" id="PF09339">
    <property type="entry name" value="HTH_IclR"/>
    <property type="match status" value="1"/>
</dbReference>
<dbReference type="InterPro" id="IPR036388">
    <property type="entry name" value="WH-like_DNA-bd_sf"/>
</dbReference>
<evidence type="ECO:0000256" key="2">
    <source>
        <dbReference type="ARBA" id="ARBA00023015"/>
    </source>
</evidence>
<dbReference type="Pfam" id="PF01614">
    <property type="entry name" value="IclR_C"/>
    <property type="match status" value="1"/>
</dbReference>
<evidence type="ECO:0000313" key="10">
    <source>
        <dbReference type="Proteomes" id="UP000234632"/>
    </source>
</evidence>
<dbReference type="GO" id="GO:0003677">
    <property type="term" value="F:DNA binding"/>
    <property type="evidence" value="ECO:0007669"/>
    <property type="project" value="UniProtKB-KW"/>
</dbReference>
<evidence type="ECO:0000256" key="6">
    <source>
        <dbReference type="ARBA" id="ARBA00070406"/>
    </source>
</evidence>